<proteinExistence type="predicted"/>
<accession>A0ABZ2LPX0</accession>
<dbReference type="EMBL" id="CP089984">
    <property type="protein sequence ID" value="WXB11654.1"/>
    <property type="molecule type" value="Genomic_DNA"/>
</dbReference>
<organism evidence="1 2">
    <name type="scientific">Pendulispora albinea</name>
    <dbReference type="NCBI Taxonomy" id="2741071"/>
    <lineage>
        <taxon>Bacteria</taxon>
        <taxon>Pseudomonadati</taxon>
        <taxon>Myxococcota</taxon>
        <taxon>Myxococcia</taxon>
        <taxon>Myxococcales</taxon>
        <taxon>Sorangiineae</taxon>
        <taxon>Pendulisporaceae</taxon>
        <taxon>Pendulispora</taxon>
    </lineage>
</organism>
<gene>
    <name evidence="1" type="ORF">LZC94_27795</name>
</gene>
<sequence length="65" mass="6609">MVFSKKAHSSSSIEARIAEGLEEHPSGNIDQELARAFSVAASLNAANTAPSCVGTRVCSGGACCI</sequence>
<dbReference type="RefSeq" id="WP_394821274.1">
    <property type="nucleotide sequence ID" value="NZ_CP089984.1"/>
</dbReference>
<evidence type="ECO:0000313" key="1">
    <source>
        <dbReference type="EMBL" id="WXB11654.1"/>
    </source>
</evidence>
<name>A0ABZ2LPX0_9BACT</name>
<reference evidence="1 2" key="1">
    <citation type="submission" date="2021-12" db="EMBL/GenBank/DDBJ databases">
        <title>Discovery of the Pendulisporaceae a myxobacterial family with distinct sporulation behavior and unique specialized metabolism.</title>
        <authorList>
            <person name="Garcia R."/>
            <person name="Popoff A."/>
            <person name="Bader C.D."/>
            <person name="Loehr J."/>
            <person name="Walesch S."/>
            <person name="Walt C."/>
            <person name="Boldt J."/>
            <person name="Bunk B."/>
            <person name="Haeckl F.J.F.P.J."/>
            <person name="Gunesch A.P."/>
            <person name="Birkelbach J."/>
            <person name="Nuebel U."/>
            <person name="Pietschmann T."/>
            <person name="Bach T."/>
            <person name="Mueller R."/>
        </authorList>
    </citation>
    <scope>NUCLEOTIDE SEQUENCE [LARGE SCALE GENOMIC DNA]</scope>
    <source>
        <strain evidence="1 2">MSr11954</strain>
    </source>
</reference>
<keyword evidence="2" id="KW-1185">Reference proteome</keyword>
<protein>
    <submittedName>
        <fullName evidence="1">Uncharacterized protein</fullName>
    </submittedName>
</protein>
<dbReference type="Proteomes" id="UP001370348">
    <property type="component" value="Chromosome"/>
</dbReference>
<evidence type="ECO:0000313" key="2">
    <source>
        <dbReference type="Proteomes" id="UP001370348"/>
    </source>
</evidence>